<dbReference type="Gene3D" id="2.30.110.10">
    <property type="entry name" value="Electron Transport, Fmn-binding Protein, Chain A"/>
    <property type="match status" value="1"/>
</dbReference>
<accession>A0ABP9TK46</accession>
<evidence type="ECO:0000313" key="4">
    <source>
        <dbReference type="Proteomes" id="UP001501257"/>
    </source>
</evidence>
<name>A0ABP9TK46_9MICC</name>
<proteinExistence type="predicted"/>
<dbReference type="EMBL" id="BAABLK010000013">
    <property type="protein sequence ID" value="GAA5226138.1"/>
    <property type="molecule type" value="Genomic_DNA"/>
</dbReference>
<dbReference type="Pfam" id="PF01613">
    <property type="entry name" value="Flavin_Reduct"/>
    <property type="match status" value="1"/>
</dbReference>
<dbReference type="SUPFAM" id="SSF50475">
    <property type="entry name" value="FMN-binding split barrel"/>
    <property type="match status" value="1"/>
</dbReference>
<keyword evidence="4" id="KW-1185">Reference proteome</keyword>
<reference evidence="4" key="1">
    <citation type="journal article" date="2019" name="Int. J. Syst. Evol. Microbiol.">
        <title>The Global Catalogue of Microorganisms (GCM) 10K type strain sequencing project: providing services to taxonomists for standard genome sequencing and annotation.</title>
        <authorList>
            <consortium name="The Broad Institute Genomics Platform"/>
            <consortium name="The Broad Institute Genome Sequencing Center for Infectious Disease"/>
            <person name="Wu L."/>
            <person name="Ma J."/>
        </authorList>
    </citation>
    <scope>NUCLEOTIDE SEQUENCE [LARGE SCALE GENOMIC DNA]</scope>
    <source>
        <strain evidence="4">JCM 18952</strain>
    </source>
</reference>
<sequence length="172" mass="17679">MQTQIPASAIAEQFRLAFGNHPAGVAVVTASGSRGPVGITASSLISVSADPAYLAFNIARRSGAAQAILESESILVHLLTASNADVAALFAGPTEERFAKLAGWEEIPTGEPLIHGVGVAMRCSIESRVPAGSATVVVASVLDVIGGESVAAPLVYHRRGYHSIGEHSRLIA</sequence>
<protein>
    <submittedName>
        <fullName evidence="3">Flavin reductase family protein</fullName>
    </submittedName>
</protein>
<dbReference type="InterPro" id="IPR012349">
    <property type="entry name" value="Split_barrel_FMN-bd"/>
</dbReference>
<evidence type="ECO:0000259" key="2">
    <source>
        <dbReference type="SMART" id="SM00903"/>
    </source>
</evidence>
<organism evidence="3 4">
    <name type="scientific">Paeniglutamicibacter antarcticus</name>
    <dbReference type="NCBI Taxonomy" id="494023"/>
    <lineage>
        <taxon>Bacteria</taxon>
        <taxon>Bacillati</taxon>
        <taxon>Actinomycetota</taxon>
        <taxon>Actinomycetes</taxon>
        <taxon>Micrococcales</taxon>
        <taxon>Micrococcaceae</taxon>
        <taxon>Paeniglutamicibacter</taxon>
    </lineage>
</organism>
<evidence type="ECO:0000256" key="1">
    <source>
        <dbReference type="ARBA" id="ARBA00023002"/>
    </source>
</evidence>
<comment type="caution">
    <text evidence="3">The sequence shown here is derived from an EMBL/GenBank/DDBJ whole genome shotgun (WGS) entry which is preliminary data.</text>
</comment>
<gene>
    <name evidence="3" type="ORF">GCM10025778_06690</name>
</gene>
<dbReference type="PANTHER" id="PTHR30466:SF1">
    <property type="entry name" value="FMN REDUCTASE (NADH) RUTF"/>
    <property type="match status" value="1"/>
</dbReference>
<dbReference type="Proteomes" id="UP001501257">
    <property type="component" value="Unassembled WGS sequence"/>
</dbReference>
<dbReference type="InterPro" id="IPR050268">
    <property type="entry name" value="NADH-dep_flavin_reductase"/>
</dbReference>
<dbReference type="InterPro" id="IPR002563">
    <property type="entry name" value="Flavin_Rdtase-like_dom"/>
</dbReference>
<dbReference type="RefSeq" id="WP_210101002.1">
    <property type="nucleotide sequence ID" value="NZ_BAABLK010000013.1"/>
</dbReference>
<dbReference type="SMART" id="SM00903">
    <property type="entry name" value="Flavin_Reduct"/>
    <property type="match status" value="1"/>
</dbReference>
<dbReference type="PANTHER" id="PTHR30466">
    <property type="entry name" value="FLAVIN REDUCTASE"/>
    <property type="match status" value="1"/>
</dbReference>
<keyword evidence="1" id="KW-0560">Oxidoreductase</keyword>
<feature type="domain" description="Flavin reductase like" evidence="2">
    <location>
        <begin position="18"/>
        <end position="163"/>
    </location>
</feature>
<evidence type="ECO:0000313" key="3">
    <source>
        <dbReference type="EMBL" id="GAA5226138.1"/>
    </source>
</evidence>